<name>A0A2A5WX28_9GAMM</name>
<evidence type="ECO:0000313" key="4">
    <source>
        <dbReference type="Proteomes" id="UP000219327"/>
    </source>
</evidence>
<evidence type="ECO:0000256" key="2">
    <source>
        <dbReference type="SAM" id="Phobius"/>
    </source>
</evidence>
<sequence length="406" mass="44928">MSEEDTRMSDEDVESNDGRKSQSTTRQPTTRQPTTSQSGKDKRSRDARSGGRVRGAPIWSLSALLIALAASAGVAYLYVEQQRISEQFIDLARGWTAVDETRAAQSSAHQLNDATRVEVRDLTSRMVQVEDYLRTGDRDTLLAEVDAVLSAQLSEVRELVGPSREDWLLAEAEYLLRLASQRLLMDRDVPSAIALIQTVDDILADAHGLTVFELRASLAEDLAALGAVADLDTEGIFLRLNALIGRVDVLRQQQLIYQMDVEAVPEVSDPGATVLENLTSMLGSAGSRIAALVDYRVSDERVQPVLPAEEEYYLRQNLVMKYQQAQLALLSGKQEIFVTSIGDARNWINRYFDGQDVETSSVLITLAELESIDTTREIPDISVSLRLVRELQRRGESTRGESENGG</sequence>
<organism evidence="3 4">
    <name type="scientific">OM182 bacterium MED-G24</name>
    <dbReference type="NCBI Taxonomy" id="1986255"/>
    <lineage>
        <taxon>Bacteria</taxon>
        <taxon>Pseudomonadati</taxon>
        <taxon>Pseudomonadota</taxon>
        <taxon>Gammaproteobacteria</taxon>
        <taxon>OMG group</taxon>
        <taxon>OM182 clade</taxon>
    </lineage>
</organism>
<feature type="region of interest" description="Disordered" evidence="1">
    <location>
        <begin position="1"/>
        <end position="52"/>
    </location>
</feature>
<protein>
    <submittedName>
        <fullName evidence="3">Uncharacterized protein</fullName>
    </submittedName>
</protein>
<dbReference type="AlphaFoldDB" id="A0A2A5WX28"/>
<evidence type="ECO:0000256" key="1">
    <source>
        <dbReference type="SAM" id="MobiDB-lite"/>
    </source>
</evidence>
<dbReference type="PANTHER" id="PTHR38043:SF1">
    <property type="entry name" value="PROTEIN HEMX"/>
    <property type="match status" value="1"/>
</dbReference>
<dbReference type="EMBL" id="NTKD01000006">
    <property type="protein sequence ID" value="PDH41095.1"/>
    <property type="molecule type" value="Genomic_DNA"/>
</dbReference>
<accession>A0A2A5WX28</accession>
<dbReference type="PANTHER" id="PTHR38043">
    <property type="entry name" value="PROTEIN HEMX"/>
    <property type="match status" value="1"/>
</dbReference>
<dbReference type="Proteomes" id="UP000219327">
    <property type="component" value="Unassembled WGS sequence"/>
</dbReference>
<feature type="transmembrane region" description="Helical" evidence="2">
    <location>
        <begin position="58"/>
        <end position="79"/>
    </location>
</feature>
<dbReference type="InterPro" id="IPR007470">
    <property type="entry name" value="HemX"/>
</dbReference>
<keyword evidence="2" id="KW-1133">Transmembrane helix</keyword>
<gene>
    <name evidence="3" type="ORF">CNE99_02115</name>
</gene>
<reference evidence="3 4" key="1">
    <citation type="submission" date="2017-08" db="EMBL/GenBank/DDBJ databases">
        <title>Fine stratification of microbial communities through a metagenomic profile of the photic zone.</title>
        <authorList>
            <person name="Haro-Moreno J.M."/>
            <person name="Lopez-Perez M."/>
            <person name="De La Torre J."/>
            <person name="Picazo A."/>
            <person name="Camacho A."/>
            <person name="Rodriguez-Valera F."/>
        </authorList>
    </citation>
    <scope>NUCLEOTIDE SEQUENCE [LARGE SCALE GENOMIC DNA]</scope>
    <source>
        <strain evidence="3">MED-G24</strain>
    </source>
</reference>
<feature type="compositionally biased region" description="Low complexity" evidence="1">
    <location>
        <begin position="21"/>
        <end position="38"/>
    </location>
</feature>
<keyword evidence="2" id="KW-0472">Membrane</keyword>
<feature type="compositionally biased region" description="Basic and acidic residues" evidence="1">
    <location>
        <begin position="39"/>
        <end position="49"/>
    </location>
</feature>
<keyword evidence="2" id="KW-0812">Transmembrane</keyword>
<feature type="compositionally biased region" description="Basic and acidic residues" evidence="1">
    <location>
        <begin position="1"/>
        <end position="20"/>
    </location>
</feature>
<comment type="caution">
    <text evidence="3">The sequence shown here is derived from an EMBL/GenBank/DDBJ whole genome shotgun (WGS) entry which is preliminary data.</text>
</comment>
<evidence type="ECO:0000313" key="3">
    <source>
        <dbReference type="EMBL" id="PDH41095.1"/>
    </source>
</evidence>
<dbReference type="Pfam" id="PF04375">
    <property type="entry name" value="HemX"/>
    <property type="match status" value="1"/>
</dbReference>
<proteinExistence type="predicted"/>